<dbReference type="AlphaFoldDB" id="X5DSH2"/>
<dbReference type="CDD" id="cd03139">
    <property type="entry name" value="GATase1_PfpI_2"/>
    <property type="match status" value="1"/>
</dbReference>
<gene>
    <name evidence="2" type="ORF">CGLY_08970</name>
</gene>
<dbReference type="InterPro" id="IPR002818">
    <property type="entry name" value="DJ-1/PfpI"/>
</dbReference>
<accession>X5DSH2</accession>
<reference evidence="2 3" key="1">
    <citation type="journal article" date="2015" name="Int. J. Syst. Evol. Microbiol.">
        <title>Revisiting Corynebacterium glyciniphilum (ex Kubota et al., 1972) sp. nov., nom. rev., isolated from putrefied banana.</title>
        <authorList>
            <person name="Al-Dilaimi A."/>
            <person name="Bednarz H."/>
            <person name="Lomker A."/>
            <person name="Niehaus K."/>
            <person name="Kalinowski J."/>
            <person name="Ruckert C."/>
        </authorList>
    </citation>
    <scope>NUCLEOTIDE SEQUENCE [LARGE SCALE GENOMIC DNA]</scope>
    <source>
        <strain evidence="2">AJ 3170</strain>
    </source>
</reference>
<evidence type="ECO:0000313" key="3">
    <source>
        <dbReference type="Proteomes" id="UP000023703"/>
    </source>
</evidence>
<sequence length="219" mass="23308">MVNTSDPQDTRTVTVLLYDDFEVLDVFGPVELFAHVPGWSVQYAGPTRRDTVRSAQGAEVTSDVSYSDLRDRVGGTDIVLVPGGPGSRTLISDAGFLSDVATICRRASVVTSVCTGSAVLAAAGVLDGRRATSNKKSWSWATSQGRGVTWVPQARWVVDDSARVPIWTSSGVAAGMDMAHALVTELTGPSVADDIADNIELEVHRDSRWDPFASVHGCT</sequence>
<dbReference type="Pfam" id="PF01965">
    <property type="entry name" value="DJ-1_PfpI"/>
    <property type="match status" value="1"/>
</dbReference>
<dbReference type="Gene3D" id="3.40.50.880">
    <property type="match status" value="1"/>
</dbReference>
<dbReference type="InterPro" id="IPR052158">
    <property type="entry name" value="INH-QAR"/>
</dbReference>
<feature type="domain" description="DJ-1/PfpI" evidence="1">
    <location>
        <begin position="12"/>
        <end position="184"/>
    </location>
</feature>
<evidence type="ECO:0000259" key="1">
    <source>
        <dbReference type="Pfam" id="PF01965"/>
    </source>
</evidence>
<dbReference type="KEGG" id="cgy:CGLY_08970"/>
<dbReference type="HOGENOM" id="CLU_000445_44_8_11"/>
<name>X5DSH2_9CORY</name>
<dbReference type="PANTHER" id="PTHR43130">
    <property type="entry name" value="ARAC-FAMILY TRANSCRIPTIONAL REGULATOR"/>
    <property type="match status" value="1"/>
</dbReference>
<dbReference type="EMBL" id="CP006842">
    <property type="protein sequence ID" value="AHW64239.1"/>
    <property type="molecule type" value="Genomic_DNA"/>
</dbReference>
<evidence type="ECO:0000313" key="2">
    <source>
        <dbReference type="EMBL" id="AHW64239.1"/>
    </source>
</evidence>
<dbReference type="PANTHER" id="PTHR43130:SF15">
    <property type="entry name" value="THIJ_PFPI FAMILY PROTEIN (AFU_ORTHOLOGUE AFUA_5G14240)"/>
    <property type="match status" value="1"/>
</dbReference>
<dbReference type="STRING" id="1404245.CGLY_08970"/>
<dbReference type="SUPFAM" id="SSF52317">
    <property type="entry name" value="Class I glutamine amidotransferase-like"/>
    <property type="match status" value="1"/>
</dbReference>
<dbReference type="RefSeq" id="WP_052539958.1">
    <property type="nucleotide sequence ID" value="NZ_CP006842.1"/>
</dbReference>
<dbReference type="eggNOG" id="COG0693">
    <property type="taxonomic scope" value="Bacteria"/>
</dbReference>
<keyword evidence="3" id="KW-1185">Reference proteome</keyword>
<dbReference type="InterPro" id="IPR029062">
    <property type="entry name" value="Class_I_gatase-like"/>
</dbReference>
<dbReference type="OrthoDB" id="4265717at2"/>
<organism evidence="2 3">
    <name type="scientific">Corynebacterium glyciniphilum AJ 3170</name>
    <dbReference type="NCBI Taxonomy" id="1404245"/>
    <lineage>
        <taxon>Bacteria</taxon>
        <taxon>Bacillati</taxon>
        <taxon>Actinomycetota</taxon>
        <taxon>Actinomycetes</taxon>
        <taxon>Mycobacteriales</taxon>
        <taxon>Corynebacteriaceae</taxon>
        <taxon>Corynebacterium</taxon>
    </lineage>
</organism>
<proteinExistence type="predicted"/>
<protein>
    <submittedName>
        <fullName evidence="2">ThiJ/PfpI domain-containing protein</fullName>
    </submittedName>
</protein>
<dbReference type="Proteomes" id="UP000023703">
    <property type="component" value="Chromosome"/>
</dbReference>